<comment type="similarity">
    <text evidence="4">Belongs to the FcoT family.</text>
</comment>
<gene>
    <name evidence="9" type="primary">cmiS1</name>
</gene>
<comment type="catalytic activity">
    <reaction evidence="8">
        <text>a (3R)-3-[(carboxymethyl)amino]fatty acid + holo-[ACP] + H(+) = a (2E)-enoyl-[ACP] + glycine + H2O</text>
        <dbReference type="Rhea" id="RHEA:74923"/>
        <dbReference type="Rhea" id="RHEA-COMP:9685"/>
        <dbReference type="Rhea" id="RHEA-COMP:9925"/>
        <dbReference type="ChEBI" id="CHEBI:15377"/>
        <dbReference type="ChEBI" id="CHEBI:15378"/>
        <dbReference type="ChEBI" id="CHEBI:57305"/>
        <dbReference type="ChEBI" id="CHEBI:64479"/>
        <dbReference type="ChEBI" id="CHEBI:78784"/>
        <dbReference type="ChEBI" id="CHEBI:193080"/>
        <dbReference type="EC" id="4.3.2.11"/>
    </reaction>
    <physiologicalReaction direction="right-to-left" evidence="8">
        <dbReference type="Rhea" id="RHEA:74925"/>
    </physiologicalReaction>
</comment>
<dbReference type="InterPro" id="IPR022598">
    <property type="entry name" value="FcoT_ThioEstase"/>
</dbReference>
<organism evidence="9">
    <name type="scientific">Streptomyces sp. MJ635-86F5</name>
    <dbReference type="NCBI Taxonomy" id="1321967"/>
    <lineage>
        <taxon>Bacteria</taxon>
        <taxon>Bacillati</taxon>
        <taxon>Actinomycetota</taxon>
        <taxon>Actinomycetes</taxon>
        <taxon>Kitasatosporales</taxon>
        <taxon>Streptomycetaceae</taxon>
        <taxon>Streptomyces</taxon>
    </lineage>
</organism>
<dbReference type="GO" id="GO:0016829">
    <property type="term" value="F:lyase activity"/>
    <property type="evidence" value="ECO:0007669"/>
    <property type="project" value="UniProtKB-KW"/>
</dbReference>
<keyword evidence="2" id="KW-0443">Lipid metabolism</keyword>
<evidence type="ECO:0000256" key="1">
    <source>
        <dbReference type="ARBA" id="ARBA00022832"/>
    </source>
</evidence>
<dbReference type="EMBL" id="AB818354">
    <property type="protein sequence ID" value="BAO66525.1"/>
    <property type="molecule type" value="Genomic_DNA"/>
</dbReference>
<keyword evidence="3" id="KW-0456">Lyase</keyword>
<evidence type="ECO:0000313" key="9">
    <source>
        <dbReference type="EMBL" id="BAO66525.1"/>
    </source>
</evidence>
<dbReference type="GO" id="GO:0006631">
    <property type="term" value="P:fatty acid metabolic process"/>
    <property type="evidence" value="ECO:0007669"/>
    <property type="project" value="UniProtKB-KW"/>
</dbReference>
<protein>
    <recommendedName>
        <fullName evidence="6">(2E)-enoyl-[ACP] glycyltransferase</fullName>
        <ecNumber evidence="5">4.3.2.11</ecNumber>
    </recommendedName>
    <alternativeName>
        <fullName evidence="7">(2E)-unsaturated fatty acyl-[ACP] glycyltransferase</fullName>
    </alternativeName>
</protein>
<evidence type="ECO:0000256" key="2">
    <source>
        <dbReference type="ARBA" id="ARBA00023098"/>
    </source>
</evidence>
<evidence type="ECO:0000256" key="8">
    <source>
        <dbReference type="ARBA" id="ARBA00048742"/>
    </source>
</evidence>
<name>X5IIF0_9ACTN</name>
<reference evidence="9" key="1">
    <citation type="journal article" date="2013" name="ChemBioChem">
        <title>A unique amino transfer mechanism for constructing the ?-amino fatty acid starter unit in the biosynthesis of the macrolactam antibiotic cremimycin.</title>
        <authorList>
            <person name="Amagai K."/>
            <person name="Takaku R."/>
            <person name="Kudo F."/>
            <person name="Eguchi T."/>
        </authorList>
    </citation>
    <scope>NUCLEOTIDE SEQUENCE</scope>
    <source>
        <strain evidence="9">MJ635-86F5</strain>
    </source>
</reference>
<sequence length="191" mass="21621">MDGLAVAPAHVTEYPTDEELLEQVMRPYRSKNCVYLKDAVVGAADAGPDDRRLTASCEFEIPESCYIDDTGHFNSVEFNICYNQMAYYLMAKAVKENLVAPFSAWTLDDFWKRQLGDILITDFRSAFRAPLHGRHYRGELEIVEIVQWEGSDVRDPLVVVRTTCRYRDDHGGHAHGEISVAITNPPIPDGR</sequence>
<evidence type="ECO:0000256" key="5">
    <source>
        <dbReference type="ARBA" id="ARBA00035127"/>
    </source>
</evidence>
<dbReference type="SMR" id="X5IIF0"/>
<dbReference type="InterPro" id="IPR043064">
    <property type="entry name" value="FcoT_ThioEstase_Rv0098-like_sf"/>
</dbReference>
<evidence type="ECO:0000256" key="6">
    <source>
        <dbReference type="ARBA" id="ARBA00035169"/>
    </source>
</evidence>
<evidence type="ECO:0000256" key="4">
    <source>
        <dbReference type="ARBA" id="ARBA00035117"/>
    </source>
</evidence>
<proteinExistence type="inferred from homology"/>
<keyword evidence="1" id="KW-0276">Fatty acid metabolism</keyword>
<dbReference type="Gene3D" id="3.10.129.30">
    <property type="entry name" value="Rv0098, thioesterase-like hot dog domain"/>
    <property type="match status" value="1"/>
</dbReference>
<accession>X5IIF0</accession>
<evidence type="ECO:0000256" key="3">
    <source>
        <dbReference type="ARBA" id="ARBA00023239"/>
    </source>
</evidence>
<dbReference type="EC" id="4.3.2.11" evidence="5"/>
<evidence type="ECO:0000256" key="7">
    <source>
        <dbReference type="ARBA" id="ARBA00035448"/>
    </source>
</evidence>
<dbReference type="Pfam" id="PF10862">
    <property type="entry name" value="FcoT"/>
    <property type="match status" value="1"/>
</dbReference>
<dbReference type="AlphaFoldDB" id="X5IIF0"/>